<evidence type="ECO:0000256" key="3">
    <source>
        <dbReference type="ARBA" id="ARBA00023163"/>
    </source>
</evidence>
<dbReference type="PRINTS" id="PR00040">
    <property type="entry name" value="HTHMERR"/>
</dbReference>
<reference evidence="6" key="1">
    <citation type="journal article" date="2019" name="Int. J. Syst. Evol. Microbiol.">
        <title>The Global Catalogue of Microorganisms (GCM) 10K type strain sequencing project: providing services to taxonomists for standard genome sequencing and annotation.</title>
        <authorList>
            <consortium name="The Broad Institute Genomics Platform"/>
            <consortium name="The Broad Institute Genome Sequencing Center for Infectious Disease"/>
            <person name="Wu L."/>
            <person name="Ma J."/>
        </authorList>
    </citation>
    <scope>NUCLEOTIDE SEQUENCE [LARGE SCALE GENOMIC DNA]</scope>
    <source>
        <strain evidence="6">JCM 11650</strain>
    </source>
</reference>
<dbReference type="InterPro" id="IPR047057">
    <property type="entry name" value="MerR_fam"/>
</dbReference>
<feature type="domain" description="HTH merR-type" evidence="4">
    <location>
        <begin position="1"/>
        <end position="69"/>
    </location>
</feature>
<keyword evidence="1" id="KW-0805">Transcription regulation</keyword>
<dbReference type="PROSITE" id="PS00552">
    <property type="entry name" value="HTH_MERR_1"/>
    <property type="match status" value="1"/>
</dbReference>
<gene>
    <name evidence="5" type="primary">cadR</name>
    <name evidence="5" type="ORF">ACFO3A_09215</name>
</gene>
<keyword evidence="3" id="KW-0804">Transcription</keyword>
<dbReference type="InterPro" id="IPR009061">
    <property type="entry name" value="DNA-bd_dom_put_sf"/>
</dbReference>
<dbReference type="Proteomes" id="UP001595967">
    <property type="component" value="Unassembled WGS sequence"/>
</dbReference>
<dbReference type="SUPFAM" id="SSF46955">
    <property type="entry name" value="Putative DNA-binding domain"/>
    <property type="match status" value="1"/>
</dbReference>
<dbReference type="RefSeq" id="WP_031639031.1">
    <property type="nucleotide sequence ID" value="NZ_JBHSEW010000007.1"/>
</dbReference>
<keyword evidence="2" id="KW-0238">DNA-binding</keyword>
<dbReference type="InterPro" id="IPR011791">
    <property type="entry name" value="CadR-PbrR"/>
</dbReference>
<evidence type="ECO:0000313" key="5">
    <source>
        <dbReference type="EMBL" id="MFC4622394.1"/>
    </source>
</evidence>
<accession>A0ABV9GW35</accession>
<dbReference type="Pfam" id="PF00376">
    <property type="entry name" value="MerR"/>
    <property type="match status" value="1"/>
</dbReference>
<dbReference type="CDD" id="cd04784">
    <property type="entry name" value="HTH_CadR-PbrR"/>
    <property type="match status" value="1"/>
</dbReference>
<dbReference type="InterPro" id="IPR000551">
    <property type="entry name" value="MerR-type_HTH_dom"/>
</dbReference>
<evidence type="ECO:0000256" key="2">
    <source>
        <dbReference type="ARBA" id="ARBA00023125"/>
    </source>
</evidence>
<keyword evidence="6" id="KW-1185">Reference proteome</keyword>
<proteinExistence type="predicted"/>
<evidence type="ECO:0000313" key="6">
    <source>
        <dbReference type="Proteomes" id="UP001595967"/>
    </source>
</evidence>
<dbReference type="EMBL" id="JBHSEW010000007">
    <property type="protein sequence ID" value="MFC4622394.1"/>
    <property type="molecule type" value="Genomic_DNA"/>
</dbReference>
<name>A0ABV9GW35_9BURK</name>
<dbReference type="SMART" id="SM00422">
    <property type="entry name" value="HTH_MERR"/>
    <property type="match status" value="1"/>
</dbReference>
<dbReference type="PROSITE" id="PS50937">
    <property type="entry name" value="HTH_MERR_2"/>
    <property type="match status" value="1"/>
</dbReference>
<protein>
    <submittedName>
        <fullName evidence="5">Cd(II)/Pb(II)-responsive transcriptional regulator</fullName>
    </submittedName>
</protein>
<dbReference type="PANTHER" id="PTHR30204">
    <property type="entry name" value="REDOX-CYCLING DRUG-SENSING TRANSCRIPTIONAL ACTIVATOR SOXR"/>
    <property type="match status" value="1"/>
</dbReference>
<dbReference type="Gene3D" id="1.10.1660.10">
    <property type="match status" value="1"/>
</dbReference>
<dbReference type="NCBIfam" id="TIGR02047">
    <property type="entry name" value="CadR-PbrR"/>
    <property type="match status" value="1"/>
</dbReference>
<dbReference type="Pfam" id="PF09278">
    <property type="entry name" value="MerR-DNA-bind"/>
    <property type="match status" value="1"/>
</dbReference>
<comment type="caution">
    <text evidence="5">The sequence shown here is derived from an EMBL/GenBank/DDBJ whole genome shotgun (WGS) entry which is preliminary data.</text>
</comment>
<organism evidence="5 6">
    <name type="scientific">Comamonas nitrativorans</name>
    <dbReference type="NCBI Taxonomy" id="108437"/>
    <lineage>
        <taxon>Bacteria</taxon>
        <taxon>Pseudomonadati</taxon>
        <taxon>Pseudomonadota</taxon>
        <taxon>Betaproteobacteria</taxon>
        <taxon>Burkholderiales</taxon>
        <taxon>Comamonadaceae</taxon>
        <taxon>Comamonas</taxon>
    </lineage>
</organism>
<sequence length="137" mass="15138">MKIGELALMAGCSVPTIRFYEAEGLLQAPSRTANNYRDYGDQHADRLAFVMRCRSLDMSHDEIRVLLQLQDDPERSCDDVNTLLDAHMRLVEQRIVELKALRKQLHAVRSTCAGGVCIGDCGALESLRSATGASTSK</sequence>
<dbReference type="PANTHER" id="PTHR30204:SF92">
    <property type="entry name" value="HTH-TYPE TRANSCRIPTIONAL REGULATOR ZNTR"/>
    <property type="match status" value="1"/>
</dbReference>
<evidence type="ECO:0000256" key="1">
    <source>
        <dbReference type="ARBA" id="ARBA00023015"/>
    </source>
</evidence>
<dbReference type="InterPro" id="IPR015358">
    <property type="entry name" value="Tscrpt_reg_MerR_DNA-bd"/>
</dbReference>
<evidence type="ECO:0000259" key="4">
    <source>
        <dbReference type="PROSITE" id="PS50937"/>
    </source>
</evidence>